<comment type="caution">
    <text evidence="3">The sequence shown here is derived from an EMBL/GenBank/DDBJ whole genome shotgun (WGS) entry which is preliminary data.</text>
</comment>
<dbReference type="InterPro" id="IPR057670">
    <property type="entry name" value="SH3_retrovirus"/>
</dbReference>
<organism evidence="3 4">
    <name type="scientific">Populus alba x Populus x berolinensis</name>
    <dbReference type="NCBI Taxonomy" id="444605"/>
    <lineage>
        <taxon>Eukaryota</taxon>
        <taxon>Viridiplantae</taxon>
        <taxon>Streptophyta</taxon>
        <taxon>Embryophyta</taxon>
        <taxon>Tracheophyta</taxon>
        <taxon>Spermatophyta</taxon>
        <taxon>Magnoliopsida</taxon>
        <taxon>eudicotyledons</taxon>
        <taxon>Gunneridae</taxon>
        <taxon>Pentapetalae</taxon>
        <taxon>rosids</taxon>
        <taxon>fabids</taxon>
        <taxon>Malpighiales</taxon>
        <taxon>Salicaceae</taxon>
        <taxon>Saliceae</taxon>
        <taxon>Populus</taxon>
    </lineage>
</organism>
<reference evidence="3 4" key="1">
    <citation type="journal article" date="2023" name="Mol. Ecol. Resour.">
        <title>Chromosome-level genome assembly of a triploid poplar Populus alba 'Berolinensis'.</title>
        <authorList>
            <person name="Chen S."/>
            <person name="Yu Y."/>
            <person name="Wang X."/>
            <person name="Wang S."/>
            <person name="Zhang T."/>
            <person name="Zhou Y."/>
            <person name="He R."/>
            <person name="Meng N."/>
            <person name="Wang Y."/>
            <person name="Liu W."/>
            <person name="Liu Z."/>
            <person name="Liu J."/>
            <person name="Guo Q."/>
            <person name="Huang H."/>
            <person name="Sederoff R.R."/>
            <person name="Wang G."/>
            <person name="Qu G."/>
            <person name="Chen S."/>
        </authorList>
    </citation>
    <scope>NUCLEOTIDE SEQUENCE [LARGE SCALE GENOMIC DNA]</scope>
    <source>
        <strain evidence="3">SC-2020</strain>
    </source>
</reference>
<dbReference type="SUPFAM" id="SSF56672">
    <property type="entry name" value="DNA/RNA polymerases"/>
    <property type="match status" value="1"/>
</dbReference>
<feature type="domain" description="Retroviral polymerase SH3-like" evidence="2">
    <location>
        <begin position="14"/>
        <end position="76"/>
    </location>
</feature>
<evidence type="ECO:0008006" key="5">
    <source>
        <dbReference type="Google" id="ProtNLM"/>
    </source>
</evidence>
<evidence type="ECO:0000313" key="3">
    <source>
        <dbReference type="EMBL" id="KAJ7010296.1"/>
    </source>
</evidence>
<dbReference type="InterPro" id="IPR013103">
    <property type="entry name" value="RVT_2"/>
</dbReference>
<proteinExistence type="predicted"/>
<evidence type="ECO:0000259" key="1">
    <source>
        <dbReference type="Pfam" id="PF07727"/>
    </source>
</evidence>
<keyword evidence="4" id="KW-1185">Reference proteome</keyword>
<protein>
    <recommendedName>
        <fullName evidence="5">Reverse transcriptase Ty1/copia-type domain-containing protein</fullName>
    </recommendedName>
</protein>
<dbReference type="AlphaFoldDB" id="A0AAD6WFW3"/>
<evidence type="ECO:0000259" key="2">
    <source>
        <dbReference type="Pfam" id="PF25597"/>
    </source>
</evidence>
<dbReference type="Pfam" id="PF07727">
    <property type="entry name" value="RVT_2"/>
    <property type="match status" value="2"/>
</dbReference>
<dbReference type="Proteomes" id="UP001164929">
    <property type="component" value="Chromosome 1"/>
</dbReference>
<feature type="domain" description="Reverse transcriptase Ty1/copia-type" evidence="1">
    <location>
        <begin position="126"/>
        <end position="198"/>
    </location>
</feature>
<accession>A0AAD6WFW3</accession>
<name>A0AAD6WFW3_9ROSI</name>
<dbReference type="InterPro" id="IPR043502">
    <property type="entry name" value="DNA/RNA_pol_sf"/>
</dbReference>
<sequence length="396" mass="46255">MKKPRVDHLRIFGSVAYAKIQEERRTKLEDKSQKCILLGYGENLHCYKLYNPMTKKMIMSRDVKFDEEQEWNWNFEDQPQKLIIDEEQIQKDEGEIINDPITFEEAYQEDRWKKTMKEKNSIIKHNIWELITLPKGHNAIGVKWIFKTKRNVEGEIEKHKARLVAKKYKQQYRVDYEDVFALVARMETLRLMISLEMKDISDGCKVSFLERLKKALYGLKQAQRAWNSRIDGYLSLKVFTRCLYEHALYVKKSLQGRVMFVCLYVDDILFTGDDPTMIQDFKQSMVKEFEMTDLGFMAYFMGLESNNSMPIVTHPWFIPNSLSPKTKTLRLTTHGFLSSTAPGDLIHGSDLIFSSRPNVFSSDFRVHSSTLHQQLSASLSLFPSSTASSLVFPLHQ</sequence>
<gene>
    <name evidence="3" type="ORF">NC653_000899</name>
</gene>
<dbReference type="EMBL" id="JAQIZT010000001">
    <property type="protein sequence ID" value="KAJ7010296.1"/>
    <property type="molecule type" value="Genomic_DNA"/>
</dbReference>
<evidence type="ECO:0000313" key="4">
    <source>
        <dbReference type="Proteomes" id="UP001164929"/>
    </source>
</evidence>
<feature type="domain" description="Reverse transcriptase Ty1/copia-type" evidence="1">
    <location>
        <begin position="211"/>
        <end position="307"/>
    </location>
</feature>
<dbReference type="Pfam" id="PF25597">
    <property type="entry name" value="SH3_retrovirus"/>
    <property type="match status" value="1"/>
</dbReference>